<evidence type="ECO:0000256" key="5">
    <source>
        <dbReference type="ARBA" id="ARBA00023136"/>
    </source>
</evidence>
<sequence length="202" mass="22232">MTNSKVDYYIAILVGFLTGVFVLPTLFNLGLRERIIFLALPLAVPVIFVAGIWVGGFVSRWFGFFSQLSKFAAVGFLNTAIDFGVLNVLSILTGVTGGFILGGVNVPGFSLAVINSYFWNKFWVFRDRTEKGVFEDFPKFLAVTLLGLLLNSGIVVFITTYVPPILPVGQDVWLNIAKAAATAVALVWNFVGYKFLVFRTKV</sequence>
<dbReference type="InterPro" id="IPR007267">
    <property type="entry name" value="GtrA_DPMS_TM"/>
</dbReference>
<feature type="transmembrane region" description="Helical" evidence="6">
    <location>
        <begin position="35"/>
        <end position="59"/>
    </location>
</feature>
<dbReference type="Pfam" id="PF04138">
    <property type="entry name" value="GtrA_DPMS_TM"/>
    <property type="match status" value="1"/>
</dbReference>
<organism evidence="8 9">
    <name type="scientific">Candidatus Sungiibacteriota bacterium</name>
    <dbReference type="NCBI Taxonomy" id="2750080"/>
    <lineage>
        <taxon>Bacteria</taxon>
        <taxon>Candidatus Sungiibacteriota</taxon>
    </lineage>
</organism>
<feature type="transmembrane region" description="Helical" evidence="6">
    <location>
        <begin position="71"/>
        <end position="92"/>
    </location>
</feature>
<evidence type="ECO:0000256" key="4">
    <source>
        <dbReference type="ARBA" id="ARBA00022989"/>
    </source>
</evidence>
<keyword evidence="3 6" id="KW-0812">Transmembrane</keyword>
<feature type="transmembrane region" description="Helical" evidence="6">
    <location>
        <begin position="172"/>
        <end position="191"/>
    </location>
</feature>
<keyword evidence="4 6" id="KW-1133">Transmembrane helix</keyword>
<protein>
    <submittedName>
        <fullName evidence="8">GtrA family protein</fullName>
    </submittedName>
</protein>
<feature type="domain" description="GtrA/DPMS transmembrane" evidence="7">
    <location>
        <begin position="70"/>
        <end position="198"/>
    </location>
</feature>
<evidence type="ECO:0000313" key="9">
    <source>
        <dbReference type="Proteomes" id="UP000595618"/>
    </source>
</evidence>
<comment type="subcellular location">
    <subcellularLocation>
        <location evidence="1">Membrane</location>
        <topology evidence="1">Multi-pass membrane protein</topology>
    </subcellularLocation>
</comment>
<gene>
    <name evidence="8" type="ORF">HYW89_04150</name>
</gene>
<dbReference type="InterPro" id="IPR051401">
    <property type="entry name" value="GtrA_CellWall_Glycosyl"/>
</dbReference>
<dbReference type="PANTHER" id="PTHR38459">
    <property type="entry name" value="PROPHAGE BACTOPRENOL-LINKED GLUCOSE TRANSLOCASE HOMOLOG"/>
    <property type="match status" value="1"/>
</dbReference>
<proteinExistence type="inferred from homology"/>
<evidence type="ECO:0000256" key="2">
    <source>
        <dbReference type="ARBA" id="ARBA00009399"/>
    </source>
</evidence>
<dbReference type="PANTHER" id="PTHR38459:SF1">
    <property type="entry name" value="PROPHAGE BACTOPRENOL-LINKED GLUCOSE TRANSLOCASE HOMOLOG"/>
    <property type="match status" value="1"/>
</dbReference>
<evidence type="ECO:0000256" key="1">
    <source>
        <dbReference type="ARBA" id="ARBA00004141"/>
    </source>
</evidence>
<dbReference type="GO" id="GO:0005886">
    <property type="term" value="C:plasma membrane"/>
    <property type="evidence" value="ECO:0007669"/>
    <property type="project" value="TreeGrafter"/>
</dbReference>
<feature type="transmembrane region" description="Helical" evidence="6">
    <location>
        <begin position="140"/>
        <end position="166"/>
    </location>
</feature>
<dbReference type="EMBL" id="CP066690">
    <property type="protein sequence ID" value="QQG45162.1"/>
    <property type="molecule type" value="Genomic_DNA"/>
</dbReference>
<evidence type="ECO:0000256" key="6">
    <source>
        <dbReference type="SAM" id="Phobius"/>
    </source>
</evidence>
<comment type="similarity">
    <text evidence="2">Belongs to the GtrA family.</text>
</comment>
<evidence type="ECO:0000259" key="7">
    <source>
        <dbReference type="Pfam" id="PF04138"/>
    </source>
</evidence>
<dbReference type="AlphaFoldDB" id="A0A7T5RJB0"/>
<name>A0A7T5RJB0_9BACT</name>
<feature type="transmembrane region" description="Helical" evidence="6">
    <location>
        <begin position="7"/>
        <end position="29"/>
    </location>
</feature>
<dbReference type="GO" id="GO:0000271">
    <property type="term" value="P:polysaccharide biosynthetic process"/>
    <property type="evidence" value="ECO:0007669"/>
    <property type="project" value="InterPro"/>
</dbReference>
<accession>A0A7T5RJB0</accession>
<keyword evidence="5 6" id="KW-0472">Membrane</keyword>
<reference evidence="8 9" key="1">
    <citation type="submission" date="2020-07" db="EMBL/GenBank/DDBJ databases">
        <title>Huge and variable diversity of episymbiotic CPR bacteria and DPANN archaea in groundwater ecosystems.</title>
        <authorList>
            <person name="He C.Y."/>
            <person name="Keren R."/>
            <person name="Whittaker M."/>
            <person name="Farag I.F."/>
            <person name="Doudna J."/>
            <person name="Cate J.H.D."/>
            <person name="Banfield J.F."/>
        </authorList>
    </citation>
    <scope>NUCLEOTIDE SEQUENCE [LARGE SCALE GENOMIC DNA]</scope>
    <source>
        <strain evidence="8">NC_groundwater_541_Ag_S-0.1um_46_50</strain>
    </source>
</reference>
<evidence type="ECO:0000256" key="3">
    <source>
        <dbReference type="ARBA" id="ARBA00022692"/>
    </source>
</evidence>
<feature type="transmembrane region" description="Helical" evidence="6">
    <location>
        <begin position="98"/>
        <end position="119"/>
    </location>
</feature>
<evidence type="ECO:0000313" key="8">
    <source>
        <dbReference type="EMBL" id="QQG45162.1"/>
    </source>
</evidence>
<dbReference type="Proteomes" id="UP000595618">
    <property type="component" value="Chromosome"/>
</dbReference>